<dbReference type="Pfam" id="PF00514">
    <property type="entry name" value="Arm"/>
    <property type="match status" value="1"/>
</dbReference>
<dbReference type="Proteomes" id="UP001174909">
    <property type="component" value="Unassembled WGS sequence"/>
</dbReference>
<evidence type="ECO:0000313" key="1">
    <source>
        <dbReference type="EMBL" id="CAI8014639.1"/>
    </source>
</evidence>
<dbReference type="GO" id="GO:0007155">
    <property type="term" value="P:cell adhesion"/>
    <property type="evidence" value="ECO:0007669"/>
    <property type="project" value="InterPro"/>
</dbReference>
<evidence type="ECO:0000313" key="2">
    <source>
        <dbReference type="Proteomes" id="UP001174909"/>
    </source>
</evidence>
<proteinExistence type="predicted"/>
<reference evidence="1" key="1">
    <citation type="submission" date="2023-03" db="EMBL/GenBank/DDBJ databases">
        <authorList>
            <person name="Steffen K."/>
            <person name="Cardenas P."/>
        </authorList>
    </citation>
    <scope>NUCLEOTIDE SEQUENCE</scope>
</reference>
<dbReference type="InterPro" id="IPR013284">
    <property type="entry name" value="Beta-catenin"/>
</dbReference>
<dbReference type="PANTHER" id="PTHR45976">
    <property type="entry name" value="ARMADILLO SEGMENT POLARITY PROTEIN"/>
    <property type="match status" value="1"/>
</dbReference>
<protein>
    <submittedName>
        <fullName evidence="1">Junction plakoglobin</fullName>
    </submittedName>
</protein>
<dbReference type="InterPro" id="IPR011989">
    <property type="entry name" value="ARM-like"/>
</dbReference>
<dbReference type="AlphaFoldDB" id="A0AA35RN83"/>
<dbReference type="InterPro" id="IPR000225">
    <property type="entry name" value="Armadillo"/>
</dbReference>
<dbReference type="EMBL" id="CASHTH010001382">
    <property type="protein sequence ID" value="CAI8014639.1"/>
    <property type="molecule type" value="Genomic_DNA"/>
</dbReference>
<dbReference type="Gene3D" id="1.25.10.10">
    <property type="entry name" value="Leucine-rich Repeat Variant"/>
    <property type="match status" value="1"/>
</dbReference>
<name>A0AA35RN83_GEOBA</name>
<dbReference type="InterPro" id="IPR016024">
    <property type="entry name" value="ARM-type_fold"/>
</dbReference>
<gene>
    <name evidence="1" type="ORF">GBAR_LOCUS9136</name>
</gene>
<organism evidence="1 2">
    <name type="scientific">Geodia barretti</name>
    <name type="common">Barrett's horny sponge</name>
    <dbReference type="NCBI Taxonomy" id="519541"/>
    <lineage>
        <taxon>Eukaryota</taxon>
        <taxon>Metazoa</taxon>
        <taxon>Porifera</taxon>
        <taxon>Demospongiae</taxon>
        <taxon>Heteroscleromorpha</taxon>
        <taxon>Tetractinellida</taxon>
        <taxon>Astrophorina</taxon>
        <taxon>Geodiidae</taxon>
        <taxon>Geodia</taxon>
    </lineage>
</organism>
<dbReference type="SMART" id="SM00185">
    <property type="entry name" value="ARM"/>
    <property type="match status" value="1"/>
</dbReference>
<dbReference type="SUPFAM" id="SSF48371">
    <property type="entry name" value="ARM repeat"/>
    <property type="match status" value="1"/>
</dbReference>
<keyword evidence="2" id="KW-1185">Reference proteome</keyword>
<dbReference type="GO" id="GO:0045296">
    <property type="term" value="F:cadherin binding"/>
    <property type="evidence" value="ECO:0007669"/>
    <property type="project" value="InterPro"/>
</dbReference>
<comment type="caution">
    <text evidence="1">The sequence shown here is derived from an EMBL/GenBank/DDBJ whole genome shotgun (WGS) entry which is preliminary data.</text>
</comment>
<sequence>MSSTVVKQFVTGGVPAAEILASESSEPGEDHETLSYEKLLWTCSRLLKVLSVCPSNKPEIVQAGGMQALSRHLGHRSTRLVHNILHTLRNLSDMATKQDHLDDLCGS</sequence>
<accession>A0AA35RN83</accession>